<dbReference type="Gene3D" id="3.30.9.10">
    <property type="entry name" value="D-Amino Acid Oxidase, subunit A, domain 2"/>
    <property type="match status" value="1"/>
</dbReference>
<dbReference type="PANTHER" id="PTHR13847:SF289">
    <property type="entry name" value="GLYCINE OXIDASE"/>
    <property type="match status" value="1"/>
</dbReference>
<dbReference type="EC" id="1.-.-.-" evidence="4"/>
<dbReference type="PANTHER" id="PTHR13847">
    <property type="entry name" value="SARCOSINE DEHYDROGENASE-RELATED"/>
    <property type="match status" value="1"/>
</dbReference>
<proteinExistence type="predicted"/>
<keyword evidence="1 4" id="KW-0560">Oxidoreductase</keyword>
<evidence type="ECO:0000256" key="1">
    <source>
        <dbReference type="ARBA" id="ARBA00023002"/>
    </source>
</evidence>
<comment type="caution">
    <text evidence="4">The sequence shown here is derived from an EMBL/GenBank/DDBJ whole genome shotgun (WGS) entry which is preliminary data.</text>
</comment>
<dbReference type="EMBL" id="JBHMCA010000046">
    <property type="protein sequence ID" value="MFB9446287.1"/>
    <property type="molecule type" value="Genomic_DNA"/>
</dbReference>
<dbReference type="InterPro" id="IPR036188">
    <property type="entry name" value="FAD/NAD-bd_sf"/>
</dbReference>
<dbReference type="RefSeq" id="WP_223102302.1">
    <property type="nucleotide sequence ID" value="NZ_CP061913.1"/>
</dbReference>
<dbReference type="SUPFAM" id="SSF51905">
    <property type="entry name" value="FAD/NAD(P)-binding domain"/>
    <property type="match status" value="1"/>
</dbReference>
<evidence type="ECO:0000259" key="3">
    <source>
        <dbReference type="Pfam" id="PF01266"/>
    </source>
</evidence>
<name>A0ABV5MBR6_9ACTN</name>
<feature type="region of interest" description="Disordered" evidence="2">
    <location>
        <begin position="131"/>
        <end position="154"/>
    </location>
</feature>
<reference evidence="4 5" key="1">
    <citation type="submission" date="2024-09" db="EMBL/GenBank/DDBJ databases">
        <authorList>
            <person name="Sun Q."/>
            <person name="Mori K."/>
        </authorList>
    </citation>
    <scope>NUCLEOTIDE SEQUENCE [LARGE SCALE GENOMIC DNA]</scope>
    <source>
        <strain evidence="4 5">JCM 3307</strain>
    </source>
</reference>
<evidence type="ECO:0000313" key="4">
    <source>
        <dbReference type="EMBL" id="MFB9446287.1"/>
    </source>
</evidence>
<organism evidence="4 5">
    <name type="scientific">Dactylosporangium vinaceum</name>
    <dbReference type="NCBI Taxonomy" id="53362"/>
    <lineage>
        <taxon>Bacteria</taxon>
        <taxon>Bacillati</taxon>
        <taxon>Actinomycetota</taxon>
        <taxon>Actinomycetes</taxon>
        <taxon>Micromonosporales</taxon>
        <taxon>Micromonosporaceae</taxon>
        <taxon>Dactylosporangium</taxon>
    </lineage>
</organism>
<accession>A0ABV5MBR6</accession>
<dbReference type="SUPFAM" id="SSF54373">
    <property type="entry name" value="FAD-linked reductases, C-terminal domain"/>
    <property type="match status" value="1"/>
</dbReference>
<keyword evidence="5" id="KW-1185">Reference proteome</keyword>
<dbReference type="Pfam" id="PF01266">
    <property type="entry name" value="DAO"/>
    <property type="match status" value="1"/>
</dbReference>
<gene>
    <name evidence="4" type="ORF">ACFFTR_24655</name>
</gene>
<dbReference type="Gene3D" id="3.50.50.60">
    <property type="entry name" value="FAD/NAD(P)-binding domain"/>
    <property type="match status" value="1"/>
</dbReference>
<evidence type="ECO:0000313" key="5">
    <source>
        <dbReference type="Proteomes" id="UP001589608"/>
    </source>
</evidence>
<sequence length="389" mass="40831">MDRVTVWDDRLDAGERALLAPGRPLDLDRSPDVLVVGGGAIGLAAAVFARRAGLGRVVLIERAPRLAPGASSGNGGAIAPDMHVATDSPEFVAFGRRSRQLYRDLDAEWEHAIGTWPTRWLDIRPAGTFPERSAAAGSDQGGPRPLSESDVRELEPDVRLPDGAEARLAEGQLAVDPLRLALALAARAGQVVTGVGLLGVSVRGDRVGTVHTTAGDFTPGALIVATGLLPPPWHRRVPQRWVKGHMLAVAPGPWRLGSVLAGPFGGGTPLPGGGVVCGGTFDEGDRSREVRPEVADPMAKGLATLIPAAADARISHRWCCFRPQIEDRQPVVDRLPEVTNGWFAGGHFTTGIMMAPATGAALAEWAASGRAPDGVSTFTLPPAPPRYPC</sequence>
<feature type="domain" description="FAD dependent oxidoreductase" evidence="3">
    <location>
        <begin position="32"/>
        <end position="365"/>
    </location>
</feature>
<dbReference type="Proteomes" id="UP001589608">
    <property type="component" value="Unassembled WGS sequence"/>
</dbReference>
<dbReference type="InterPro" id="IPR006076">
    <property type="entry name" value="FAD-dep_OxRdtase"/>
</dbReference>
<evidence type="ECO:0000256" key="2">
    <source>
        <dbReference type="SAM" id="MobiDB-lite"/>
    </source>
</evidence>
<protein>
    <submittedName>
        <fullName evidence="4">NAD(P)/FAD-dependent oxidoreductase</fullName>
        <ecNumber evidence="4">1.-.-.-</ecNumber>
    </submittedName>
</protein>
<dbReference type="GO" id="GO:0016491">
    <property type="term" value="F:oxidoreductase activity"/>
    <property type="evidence" value="ECO:0007669"/>
    <property type="project" value="UniProtKB-KW"/>
</dbReference>